<reference evidence="7 8" key="1">
    <citation type="submission" date="2024-03" db="EMBL/GenBank/DDBJ databases">
        <title>Complete genome sequence of the green alga Chloropicon roscoffensis RCC1871.</title>
        <authorList>
            <person name="Lemieux C."/>
            <person name="Pombert J.-F."/>
            <person name="Otis C."/>
            <person name="Turmel M."/>
        </authorList>
    </citation>
    <scope>NUCLEOTIDE SEQUENCE [LARGE SCALE GENOMIC DNA]</scope>
    <source>
        <strain evidence="7 8">RCC1871</strain>
    </source>
</reference>
<dbReference type="Gene3D" id="2.130.10.10">
    <property type="entry name" value="YVTN repeat-like/Quinoprotein amine dehydrogenase"/>
    <property type="match status" value="1"/>
</dbReference>
<dbReference type="PRINTS" id="PR00320">
    <property type="entry name" value="GPROTEINBRPT"/>
</dbReference>
<comment type="subcellular location">
    <subcellularLocation>
        <location evidence="1">Cytoplasm</location>
    </subcellularLocation>
</comment>
<sequence>MAIVVEGGDRGPALTLVGHEGAVLCLRFNELGTYLVSGGKDRSVRLWNQRRGTLIKTYQGAHAHEVRGVAVSQANDRIASCGGDRQVFLHDVSTGRVLRRFKGHDTKDVNAISFARETKDSVLFSGGYDATLRAWDCRSSSAEAIQVLRSFKDSVTSVATCGHEVIAGSVDGAVRSFDVRTGRVVTDTLHPPVTSVSLSSDSQCVLVGVLDDKIGLLDRSSGDLLAQYKGHSNSKFKLDSVLTHDDAYVISGSEDGRCFLWDLVESTVAQSFQANEVGTALAALAWQPEGDCLVTGAARGDIRVWKGCG</sequence>
<evidence type="ECO:0000256" key="1">
    <source>
        <dbReference type="ARBA" id="ARBA00004496"/>
    </source>
</evidence>
<dbReference type="PROSITE" id="PS50294">
    <property type="entry name" value="WD_REPEATS_REGION"/>
    <property type="match status" value="1"/>
</dbReference>
<dbReference type="GO" id="GO:0071013">
    <property type="term" value="C:catalytic step 2 spliceosome"/>
    <property type="evidence" value="ECO:0007669"/>
    <property type="project" value="TreeGrafter"/>
</dbReference>
<evidence type="ECO:0000256" key="5">
    <source>
        <dbReference type="ARBA" id="ARBA00038145"/>
    </source>
</evidence>
<dbReference type="InterPro" id="IPR015943">
    <property type="entry name" value="WD40/YVTN_repeat-like_dom_sf"/>
</dbReference>
<dbReference type="InterPro" id="IPR051980">
    <property type="entry name" value="WD_repeat_MORG1"/>
</dbReference>
<feature type="repeat" description="WD" evidence="6">
    <location>
        <begin position="281"/>
        <end position="306"/>
    </location>
</feature>
<feature type="repeat" description="WD" evidence="6">
    <location>
        <begin position="16"/>
        <end position="57"/>
    </location>
</feature>
<dbReference type="InterPro" id="IPR001680">
    <property type="entry name" value="WD40_rpt"/>
</dbReference>
<dbReference type="PANTHER" id="PTHR22842:SF3">
    <property type="entry name" value="WD REPEAT DOMAIN-CONTAINING PROTEIN 83"/>
    <property type="match status" value="1"/>
</dbReference>
<evidence type="ECO:0000313" key="7">
    <source>
        <dbReference type="EMBL" id="WZN64144.1"/>
    </source>
</evidence>
<comment type="similarity">
    <text evidence="5">Belongs to the WD repeat MORG1 family.</text>
</comment>
<dbReference type="PANTHER" id="PTHR22842">
    <property type="entry name" value="WD40 REPEAT PROTEIN"/>
    <property type="match status" value="1"/>
</dbReference>
<dbReference type="AlphaFoldDB" id="A0AAX4PEH8"/>
<dbReference type="EMBL" id="CP151509">
    <property type="protein sequence ID" value="WZN64144.1"/>
    <property type="molecule type" value="Genomic_DNA"/>
</dbReference>
<evidence type="ECO:0000256" key="4">
    <source>
        <dbReference type="ARBA" id="ARBA00022737"/>
    </source>
</evidence>
<dbReference type="PROSITE" id="PS50082">
    <property type="entry name" value="WD_REPEATS_2"/>
    <property type="match status" value="3"/>
</dbReference>
<dbReference type="InterPro" id="IPR020472">
    <property type="entry name" value="WD40_PAC1"/>
</dbReference>
<dbReference type="SUPFAM" id="SSF50978">
    <property type="entry name" value="WD40 repeat-like"/>
    <property type="match status" value="1"/>
</dbReference>
<organism evidence="7 8">
    <name type="scientific">Chloropicon roscoffensis</name>
    <dbReference type="NCBI Taxonomy" id="1461544"/>
    <lineage>
        <taxon>Eukaryota</taxon>
        <taxon>Viridiplantae</taxon>
        <taxon>Chlorophyta</taxon>
        <taxon>Chloropicophyceae</taxon>
        <taxon>Chloropicales</taxon>
        <taxon>Chloropicaceae</taxon>
        <taxon>Chloropicon</taxon>
    </lineage>
</organism>
<keyword evidence="4" id="KW-0677">Repeat</keyword>
<accession>A0AAX4PEH8</accession>
<evidence type="ECO:0000256" key="6">
    <source>
        <dbReference type="PROSITE-ProRule" id="PRU00221"/>
    </source>
</evidence>
<name>A0AAX4PEH8_9CHLO</name>
<keyword evidence="8" id="KW-1185">Reference proteome</keyword>
<evidence type="ECO:0000256" key="2">
    <source>
        <dbReference type="ARBA" id="ARBA00022490"/>
    </source>
</evidence>
<dbReference type="InterPro" id="IPR036322">
    <property type="entry name" value="WD40_repeat_dom_sf"/>
</dbReference>
<proteinExistence type="inferred from homology"/>
<protein>
    <submittedName>
        <fullName evidence="7">WD40 repeat domain-containing protein</fullName>
    </submittedName>
</protein>
<dbReference type="CDD" id="cd00200">
    <property type="entry name" value="WD40"/>
    <property type="match status" value="1"/>
</dbReference>
<gene>
    <name evidence="7" type="ORF">HKI87_09g56980</name>
</gene>
<keyword evidence="2" id="KW-0963">Cytoplasm</keyword>
<dbReference type="Proteomes" id="UP001472866">
    <property type="component" value="Chromosome 09"/>
</dbReference>
<keyword evidence="3 6" id="KW-0853">WD repeat</keyword>
<feature type="repeat" description="WD" evidence="6">
    <location>
        <begin position="109"/>
        <end position="145"/>
    </location>
</feature>
<evidence type="ECO:0000256" key="3">
    <source>
        <dbReference type="ARBA" id="ARBA00022574"/>
    </source>
</evidence>
<dbReference type="GO" id="GO:0000398">
    <property type="term" value="P:mRNA splicing, via spliceosome"/>
    <property type="evidence" value="ECO:0007669"/>
    <property type="project" value="TreeGrafter"/>
</dbReference>
<dbReference type="SMART" id="SM00320">
    <property type="entry name" value="WD40"/>
    <property type="match status" value="7"/>
</dbReference>
<dbReference type="Pfam" id="PF00400">
    <property type="entry name" value="WD40"/>
    <property type="match status" value="5"/>
</dbReference>
<dbReference type="GO" id="GO:0005737">
    <property type="term" value="C:cytoplasm"/>
    <property type="evidence" value="ECO:0007669"/>
    <property type="project" value="UniProtKB-SubCell"/>
</dbReference>
<evidence type="ECO:0000313" key="8">
    <source>
        <dbReference type="Proteomes" id="UP001472866"/>
    </source>
</evidence>